<feature type="region of interest" description="Disordered" evidence="7">
    <location>
        <begin position="102"/>
        <end position="132"/>
    </location>
</feature>
<dbReference type="InterPro" id="IPR043047">
    <property type="entry name" value="Hri1_N_sf"/>
</dbReference>
<proteinExistence type="inferred from homology"/>
<accession>A0AAN9UT15</accession>
<keyword evidence="6" id="KW-0539">Nucleus</keyword>
<reference evidence="8 9" key="1">
    <citation type="submission" date="2024-02" db="EMBL/GenBank/DDBJ databases">
        <title>De novo assembly and annotation of 12 fungi associated with fruit tree decline syndrome in Ontario, Canada.</title>
        <authorList>
            <person name="Sulman M."/>
            <person name="Ellouze W."/>
            <person name="Ilyukhin E."/>
        </authorList>
    </citation>
    <scope>NUCLEOTIDE SEQUENCE [LARGE SCALE GENOMIC DNA]</scope>
    <source>
        <strain evidence="8 9">M11/M66-122</strain>
    </source>
</reference>
<dbReference type="EMBL" id="JAKJXP020000028">
    <property type="protein sequence ID" value="KAK7753478.1"/>
    <property type="molecule type" value="Genomic_DNA"/>
</dbReference>
<evidence type="ECO:0000313" key="9">
    <source>
        <dbReference type="Proteomes" id="UP001320420"/>
    </source>
</evidence>
<dbReference type="InterPro" id="IPR031818">
    <property type="entry name" value="Hri1"/>
</dbReference>
<evidence type="ECO:0000256" key="6">
    <source>
        <dbReference type="ARBA" id="ARBA00023242"/>
    </source>
</evidence>
<protein>
    <recommendedName>
        <fullName evidence="4">Protein HRI1</fullName>
    </recommendedName>
</protein>
<dbReference type="CDD" id="cd11692">
    <property type="entry name" value="HRI1_N_like"/>
    <property type="match status" value="1"/>
</dbReference>
<dbReference type="GO" id="GO:0005737">
    <property type="term" value="C:cytoplasm"/>
    <property type="evidence" value="ECO:0007669"/>
    <property type="project" value="UniProtKB-SubCell"/>
</dbReference>
<comment type="similarity">
    <text evidence="3">Belongs to the HRI1 family.</text>
</comment>
<evidence type="ECO:0000256" key="3">
    <source>
        <dbReference type="ARBA" id="ARBA00005229"/>
    </source>
</evidence>
<evidence type="ECO:0000256" key="7">
    <source>
        <dbReference type="SAM" id="MobiDB-lite"/>
    </source>
</evidence>
<dbReference type="Gene3D" id="2.40.128.320">
    <property type="entry name" value="Protein HRI1, N-terminal domain"/>
    <property type="match status" value="1"/>
</dbReference>
<dbReference type="Proteomes" id="UP001320420">
    <property type="component" value="Unassembled WGS sequence"/>
</dbReference>
<keyword evidence="5" id="KW-0963">Cytoplasm</keyword>
<name>A0AAN9UT15_9PEZI</name>
<organism evidence="8 9">
    <name type="scientific">Diatrype stigma</name>
    <dbReference type="NCBI Taxonomy" id="117547"/>
    <lineage>
        <taxon>Eukaryota</taxon>
        <taxon>Fungi</taxon>
        <taxon>Dikarya</taxon>
        <taxon>Ascomycota</taxon>
        <taxon>Pezizomycotina</taxon>
        <taxon>Sordariomycetes</taxon>
        <taxon>Xylariomycetidae</taxon>
        <taxon>Xylariales</taxon>
        <taxon>Diatrypaceae</taxon>
        <taxon>Diatrype</taxon>
    </lineage>
</organism>
<sequence length="267" mass="29037">MGSISIREYIRWLPSPPSENTSTLVLTSPGRRYVDIRMLLPPPGTKTTNEGGSADESDETIEWAFAGTSSSEIRANGIKHSTWRHFVDSRTRDDAEGVVDEADMFPAPPLPSDEGGSGSDRTLEKGRMVNPDTGLETDYEEMWRDVEPVAVPSSGGGGGGDKIRSAVLELRDDAAGRRGLVVCLGRRCQGVVRCGDAFALEQWEWQQQEQGGSGKDEGEGGWKRRRRVGAGDLYLPCQDAVEKVADLDVGGRIERDGVVWTVVEASQ</sequence>
<evidence type="ECO:0000256" key="5">
    <source>
        <dbReference type="ARBA" id="ARBA00022490"/>
    </source>
</evidence>
<dbReference type="GO" id="GO:0005634">
    <property type="term" value="C:nucleus"/>
    <property type="evidence" value="ECO:0007669"/>
    <property type="project" value="UniProtKB-SubCell"/>
</dbReference>
<dbReference type="AlphaFoldDB" id="A0AAN9UT15"/>
<gene>
    <name evidence="8" type="ORF">SLS62_004553</name>
</gene>
<evidence type="ECO:0000313" key="8">
    <source>
        <dbReference type="EMBL" id="KAK7753478.1"/>
    </source>
</evidence>
<evidence type="ECO:0000256" key="2">
    <source>
        <dbReference type="ARBA" id="ARBA00004496"/>
    </source>
</evidence>
<evidence type="ECO:0000256" key="1">
    <source>
        <dbReference type="ARBA" id="ARBA00004123"/>
    </source>
</evidence>
<dbReference type="InterPro" id="IPR038744">
    <property type="entry name" value="Hri1_N"/>
</dbReference>
<dbReference type="Pfam" id="PF16815">
    <property type="entry name" value="HRI1"/>
    <property type="match status" value="1"/>
</dbReference>
<dbReference type="CDD" id="cd11693">
    <property type="entry name" value="HRI1_C_like"/>
    <property type="match status" value="1"/>
</dbReference>
<comment type="subcellular location">
    <subcellularLocation>
        <location evidence="2">Cytoplasm</location>
    </subcellularLocation>
    <subcellularLocation>
        <location evidence="1">Nucleus</location>
    </subcellularLocation>
</comment>
<evidence type="ECO:0000256" key="4">
    <source>
        <dbReference type="ARBA" id="ARBA00017063"/>
    </source>
</evidence>
<keyword evidence="9" id="KW-1185">Reference proteome</keyword>
<comment type="caution">
    <text evidence="8">The sequence shown here is derived from an EMBL/GenBank/DDBJ whole genome shotgun (WGS) entry which is preliminary data.</text>
</comment>